<evidence type="ECO:0000313" key="2">
    <source>
        <dbReference type="Proteomes" id="UP000655588"/>
    </source>
</evidence>
<proteinExistence type="predicted"/>
<protein>
    <submittedName>
        <fullName evidence="1">Uncharacterized protein</fullName>
    </submittedName>
</protein>
<sequence length="373" mass="43960">MFEISKFNIDKFIHTFMENLGLRIEACKKFNKITFVTSIDKSHIMKQLYSMEEMKEINIQQCLDFSTEKNIEYFIKKHAKLFDKFTYLNNAQILTSHLKNINTKLLQRIRIKRKYDGAIRKGEIKAWNKIIKLKTNLANKLNGPKCNSLSSSGCKQKYVNSYNCKRNKFKKDAVMGNLNLLYDNTTSNDHKKDCIIGIDNDKQTSFLRRSLSNIMISTTNKQLEMTEKFLWLHIKDMEYIKRNIEIILHVAKNTKYDYTKKNHTDYDQVLCYHAILCLIEPSKKGAVLMEDNLPVVIKKYLVHGYRYHFDFQRYFMKSKHNIGSKDYYAAVLILSHWAKILVKHINTTMMHTISAILECDVGEILVLYSPREK</sequence>
<accession>A0A833SLD4</accession>
<reference evidence="1" key="1">
    <citation type="submission" date="2019-11" db="EMBL/GenBank/DDBJ databases">
        <title>The nuclear and mitochondrial genomes of Frieseomelitta varia - a highly eusocial stingless bee (Meliponini) with a permanently sterile worker caste.</title>
        <authorList>
            <person name="Freitas F.C.P."/>
            <person name="Lourenco A.P."/>
            <person name="Nunes F.M.F."/>
            <person name="Paschoal A.R."/>
            <person name="Abreu F.C.P."/>
            <person name="Barbin F.O."/>
            <person name="Bataglia L."/>
            <person name="Cardoso-Junior C.A.M."/>
            <person name="Cervoni M.S."/>
            <person name="Silva S.R."/>
            <person name="Dalarmi F."/>
            <person name="Del Lama M.A."/>
            <person name="Depintor T.S."/>
            <person name="Ferreira K.M."/>
            <person name="Goria P.S."/>
            <person name="Jaskot M.C."/>
            <person name="Lago D.C."/>
            <person name="Luna-Lucena D."/>
            <person name="Moda L.M."/>
            <person name="Nascimento L."/>
            <person name="Pedrino M."/>
            <person name="Rabico F.O."/>
            <person name="Sanches F.C."/>
            <person name="Santos D.E."/>
            <person name="Santos C.G."/>
            <person name="Vieira J."/>
            <person name="Lopes T.F."/>
            <person name="Barchuk A.R."/>
            <person name="Hartfelder K."/>
            <person name="Simoes Z.L.P."/>
            <person name="Bitondi M.M.G."/>
            <person name="Pinheiro D.G."/>
        </authorList>
    </citation>
    <scope>NUCLEOTIDE SEQUENCE</scope>
    <source>
        <strain evidence="1">USP_RPSP 00005682</strain>
        <tissue evidence="1">Whole individual</tissue>
    </source>
</reference>
<gene>
    <name evidence="1" type="ORF">E2986_08729</name>
</gene>
<keyword evidence="2" id="KW-1185">Reference proteome</keyword>
<name>A0A833SLD4_9HYME</name>
<dbReference type="Proteomes" id="UP000655588">
    <property type="component" value="Unassembled WGS sequence"/>
</dbReference>
<organism evidence="1 2">
    <name type="scientific">Frieseomelitta varia</name>
    <dbReference type="NCBI Taxonomy" id="561572"/>
    <lineage>
        <taxon>Eukaryota</taxon>
        <taxon>Metazoa</taxon>
        <taxon>Ecdysozoa</taxon>
        <taxon>Arthropoda</taxon>
        <taxon>Hexapoda</taxon>
        <taxon>Insecta</taxon>
        <taxon>Pterygota</taxon>
        <taxon>Neoptera</taxon>
        <taxon>Endopterygota</taxon>
        <taxon>Hymenoptera</taxon>
        <taxon>Apocrita</taxon>
        <taxon>Aculeata</taxon>
        <taxon>Apoidea</taxon>
        <taxon>Anthophila</taxon>
        <taxon>Apidae</taxon>
        <taxon>Frieseomelitta</taxon>
    </lineage>
</organism>
<evidence type="ECO:0000313" key="1">
    <source>
        <dbReference type="EMBL" id="KAF3428883.1"/>
    </source>
</evidence>
<comment type="caution">
    <text evidence="1">The sequence shown here is derived from an EMBL/GenBank/DDBJ whole genome shotgun (WGS) entry which is preliminary data.</text>
</comment>
<dbReference type="EMBL" id="WNWW01000192">
    <property type="protein sequence ID" value="KAF3428883.1"/>
    <property type="molecule type" value="Genomic_DNA"/>
</dbReference>
<dbReference type="AlphaFoldDB" id="A0A833SLD4"/>